<accession>A0A0H2RAD6</accession>
<keyword evidence="1" id="KW-0812">Transmembrane</keyword>
<proteinExistence type="predicted"/>
<evidence type="ECO:0000313" key="2">
    <source>
        <dbReference type="EMBL" id="KLO08372.1"/>
    </source>
</evidence>
<feature type="transmembrane region" description="Helical" evidence="1">
    <location>
        <begin position="168"/>
        <end position="192"/>
    </location>
</feature>
<gene>
    <name evidence="2" type="ORF">SCHPADRAFT_908678</name>
</gene>
<dbReference type="InParanoid" id="A0A0H2RAD6"/>
<organism evidence="2 3">
    <name type="scientific">Schizopora paradoxa</name>
    <dbReference type="NCBI Taxonomy" id="27342"/>
    <lineage>
        <taxon>Eukaryota</taxon>
        <taxon>Fungi</taxon>
        <taxon>Dikarya</taxon>
        <taxon>Basidiomycota</taxon>
        <taxon>Agaricomycotina</taxon>
        <taxon>Agaricomycetes</taxon>
        <taxon>Hymenochaetales</taxon>
        <taxon>Schizoporaceae</taxon>
        <taxon>Schizopora</taxon>
    </lineage>
</organism>
<sequence length="291" mass="32115">MAILPIIDASMYVLSGFTHIKLFAEGARRCERYILFGPFASGIPMTFVPDILIGLRVYALYRRNAVLKYALPIYLAAQLAVALWIYLTPGMHPVTLPGPPSVMEVPSLHVCVAEASARLDNLHSATFQIMQTLYDTLAFGMIAYKAIVEALGPWKGRSVKALMAKHGIIYFGVVFSMNFAWAMMILFAPIGIKYSIAEPTVVLACLSVNRMTLSLRAFSCPKDGVDSYRPNTDSITLINRAGLGMRRRRQTWIGTSSFEVGQMDSPDDRQWEMASCSGRPISANIPDACGF</sequence>
<feature type="transmembrane region" description="Helical" evidence="1">
    <location>
        <begin position="67"/>
        <end position="87"/>
    </location>
</feature>
<evidence type="ECO:0000256" key="1">
    <source>
        <dbReference type="SAM" id="Phobius"/>
    </source>
</evidence>
<dbReference type="AlphaFoldDB" id="A0A0H2RAD6"/>
<keyword evidence="1" id="KW-1133">Transmembrane helix</keyword>
<keyword evidence="1" id="KW-0472">Membrane</keyword>
<feature type="transmembrane region" description="Helical" evidence="1">
    <location>
        <begin position="129"/>
        <end position="147"/>
    </location>
</feature>
<name>A0A0H2RAD6_9AGAM</name>
<keyword evidence="3" id="KW-1185">Reference proteome</keyword>
<feature type="transmembrane region" description="Helical" evidence="1">
    <location>
        <begin position="33"/>
        <end position="55"/>
    </location>
</feature>
<protein>
    <submittedName>
        <fullName evidence="2">Uncharacterized protein</fullName>
    </submittedName>
</protein>
<evidence type="ECO:0000313" key="3">
    <source>
        <dbReference type="Proteomes" id="UP000053477"/>
    </source>
</evidence>
<dbReference type="EMBL" id="KQ086094">
    <property type="protein sequence ID" value="KLO08372.1"/>
    <property type="molecule type" value="Genomic_DNA"/>
</dbReference>
<dbReference type="STRING" id="27342.A0A0H2RAD6"/>
<dbReference type="Proteomes" id="UP000053477">
    <property type="component" value="Unassembled WGS sequence"/>
</dbReference>
<dbReference type="OrthoDB" id="2745134at2759"/>
<reference evidence="2 3" key="1">
    <citation type="submission" date="2015-04" db="EMBL/GenBank/DDBJ databases">
        <title>Complete genome sequence of Schizopora paradoxa KUC8140, a cosmopolitan wood degrader in East Asia.</title>
        <authorList>
            <consortium name="DOE Joint Genome Institute"/>
            <person name="Min B."/>
            <person name="Park H."/>
            <person name="Jang Y."/>
            <person name="Kim J.-J."/>
            <person name="Kim K.H."/>
            <person name="Pangilinan J."/>
            <person name="Lipzen A."/>
            <person name="Riley R."/>
            <person name="Grigoriev I.V."/>
            <person name="Spatafora J.W."/>
            <person name="Choi I.-G."/>
        </authorList>
    </citation>
    <scope>NUCLEOTIDE SEQUENCE [LARGE SCALE GENOMIC DNA]</scope>
    <source>
        <strain evidence="2 3">KUC8140</strain>
    </source>
</reference>